<protein>
    <recommendedName>
        <fullName evidence="5">Eukaryotic translation initiation factor 3 subunit M</fullName>
        <shortName evidence="5">eIF3m</shortName>
    </recommendedName>
</protein>
<dbReference type="InterPro" id="IPR000717">
    <property type="entry name" value="PCI_dom"/>
</dbReference>
<evidence type="ECO:0000256" key="2">
    <source>
        <dbReference type="ARBA" id="ARBA00022490"/>
    </source>
</evidence>
<dbReference type="PANTHER" id="PTHR15350:SF2">
    <property type="entry name" value="EUKARYOTIC TRANSLATION INITIATION FACTOR 3 SUBUNIT M"/>
    <property type="match status" value="1"/>
</dbReference>
<dbReference type="GO" id="GO:0003743">
    <property type="term" value="F:translation initiation factor activity"/>
    <property type="evidence" value="ECO:0007669"/>
    <property type="project" value="UniProtKB-UniRule"/>
</dbReference>
<evidence type="ECO:0000256" key="4">
    <source>
        <dbReference type="ARBA" id="ARBA00022917"/>
    </source>
</evidence>
<evidence type="ECO:0000313" key="8">
    <source>
        <dbReference type="Proteomes" id="UP000006911"/>
    </source>
</evidence>
<dbReference type="Pfam" id="PF01399">
    <property type="entry name" value="PCI"/>
    <property type="match status" value="1"/>
</dbReference>
<feature type="domain" description="PCI" evidence="6">
    <location>
        <begin position="189"/>
        <end position="357"/>
    </location>
</feature>
<accession>D5G9E6</accession>
<keyword evidence="3 5" id="KW-0396">Initiation factor</keyword>
<evidence type="ECO:0000313" key="7">
    <source>
        <dbReference type="EMBL" id="CAZ81139.1"/>
    </source>
</evidence>
<dbReference type="Pfam" id="PF18005">
    <property type="entry name" value="eIF3m_C_helix"/>
    <property type="match status" value="1"/>
</dbReference>
<dbReference type="GeneID" id="9182889"/>
<dbReference type="STRING" id="656061.D5G9E6"/>
<dbReference type="KEGG" id="tml:GSTUM_00003272001"/>
<dbReference type="HOGENOM" id="CLU_035254_0_1_1"/>
<evidence type="ECO:0000256" key="5">
    <source>
        <dbReference type="HAMAP-Rule" id="MF_03012"/>
    </source>
</evidence>
<dbReference type="InterPro" id="IPR027528">
    <property type="entry name" value="eIF3m"/>
</dbReference>
<evidence type="ECO:0000259" key="6">
    <source>
        <dbReference type="PROSITE" id="PS50250"/>
    </source>
</evidence>
<dbReference type="OMA" id="VCLKALW"/>
<dbReference type="SMART" id="SM00088">
    <property type="entry name" value="PINT"/>
    <property type="match status" value="1"/>
</dbReference>
<dbReference type="EMBL" id="FN430060">
    <property type="protein sequence ID" value="CAZ81139.1"/>
    <property type="molecule type" value="Genomic_DNA"/>
</dbReference>
<dbReference type="InParanoid" id="D5G9E6"/>
<dbReference type="eggNOG" id="KOG2753">
    <property type="taxonomic scope" value="Eukaryota"/>
</dbReference>
<dbReference type="AlphaFoldDB" id="D5G9E6"/>
<dbReference type="GO" id="GO:0071541">
    <property type="term" value="C:eukaryotic translation initiation factor 3 complex, eIF3m"/>
    <property type="evidence" value="ECO:0007669"/>
    <property type="project" value="UniProtKB-UniRule"/>
</dbReference>
<dbReference type="RefSeq" id="XP_002836948.1">
    <property type="nucleotide sequence ID" value="XM_002836902.1"/>
</dbReference>
<evidence type="ECO:0000256" key="1">
    <source>
        <dbReference type="ARBA" id="ARBA00008482"/>
    </source>
</evidence>
<name>D5G9E6_TUBMM</name>
<sequence length="417" mass="46077">METPINTLMVEGSIDDQVLEMAQYLETRKGSQGLVAQIKSQFEGEAYDLDGCLREIVNASSALSTAPEKEFIPAYNLLIHLIRSSTALPEFLPTILKNLSTPPSTSPINGPALSVHALSTIFNVLPANSPLRYPVFRATLQVVTDHGMHDVLAPQLRNIERWVGEWGSSIAEIRDLYLTVADVAEKAGDADQFYSFLFRTLQSFTPEESTGEEARTIAVRLLKASVNMPSRLEFDDIIALDPIQQLSNTDPEAFALLEVFAGGDLEDYDEFNDEHDGWVDDNGIDHSVAFRKIRLLTLASLASTASSRELPYSVIARRLHIPSEEVELWVIDVIRAGLVEGKLSQLNQTFLIHRSTYRSFGKSEWEEVGIRLDNWKASLRNILEVVRGAREQVVSQGGDGVVKPAINGGGNSLQVEG</sequence>
<dbReference type="HAMAP" id="MF_03012">
    <property type="entry name" value="eIF3m"/>
    <property type="match status" value="1"/>
</dbReference>
<dbReference type="InterPro" id="IPR045237">
    <property type="entry name" value="COPS7/eIF3m"/>
</dbReference>
<comment type="function">
    <text evidence="5">Component of the eukaryotic translation initiation factor 3 (eIF-3) complex, which is involved in protein synthesis of a specialized repertoire of mRNAs and, together with other initiation factors, stimulates binding of mRNA and methionyl-tRNAi to the 40S ribosome. The eIF-3 complex specifically targets and initiates translation of a subset of mRNAs involved in cell proliferation.</text>
</comment>
<dbReference type="Proteomes" id="UP000006911">
    <property type="component" value="Unassembled WGS sequence"/>
</dbReference>
<comment type="subunit">
    <text evidence="5">Component of the eukaryotic translation initiation factor 3 (eIF-3) complex.</text>
</comment>
<dbReference type="GO" id="GO:0001732">
    <property type="term" value="P:formation of cytoplasmic translation initiation complex"/>
    <property type="evidence" value="ECO:0007669"/>
    <property type="project" value="UniProtKB-UniRule"/>
</dbReference>
<dbReference type="PROSITE" id="PS50250">
    <property type="entry name" value="PCI"/>
    <property type="match status" value="1"/>
</dbReference>
<keyword evidence="8" id="KW-1185">Reference proteome</keyword>
<dbReference type="GO" id="GO:0033290">
    <property type="term" value="C:eukaryotic 48S preinitiation complex"/>
    <property type="evidence" value="ECO:0007669"/>
    <property type="project" value="UniProtKB-UniRule"/>
</dbReference>
<dbReference type="InterPro" id="IPR040750">
    <property type="entry name" value="eIF3m_C_helix"/>
</dbReference>
<gene>
    <name evidence="7" type="ORF">GSTUM_00003272001</name>
</gene>
<keyword evidence="2 5" id="KW-0963">Cytoplasm</keyword>
<keyword evidence="4 5" id="KW-0648">Protein biosynthesis</keyword>
<comment type="similarity">
    <text evidence="1">Belongs to the CSN7/EIF3M family. CSN7 subfamily.</text>
</comment>
<comment type="similarity">
    <text evidence="5">Belongs to the eIF-3 subunit M family.</text>
</comment>
<comment type="subcellular location">
    <subcellularLocation>
        <location evidence="5">Cytoplasm</location>
    </subcellularLocation>
</comment>
<evidence type="ECO:0000256" key="3">
    <source>
        <dbReference type="ARBA" id="ARBA00022540"/>
    </source>
</evidence>
<dbReference type="GO" id="GO:0016282">
    <property type="term" value="C:eukaryotic 43S preinitiation complex"/>
    <property type="evidence" value="ECO:0007669"/>
    <property type="project" value="UniProtKB-UniRule"/>
</dbReference>
<dbReference type="PANTHER" id="PTHR15350">
    <property type="entry name" value="COP9 SIGNALOSOME COMPLEX SUBUNIT 7/DENDRITIC CELL PROTEIN GA17"/>
    <property type="match status" value="1"/>
</dbReference>
<proteinExistence type="inferred from homology"/>
<organism evidence="7 8">
    <name type="scientific">Tuber melanosporum (strain Mel28)</name>
    <name type="common">Perigord black truffle</name>
    <dbReference type="NCBI Taxonomy" id="656061"/>
    <lineage>
        <taxon>Eukaryota</taxon>
        <taxon>Fungi</taxon>
        <taxon>Dikarya</taxon>
        <taxon>Ascomycota</taxon>
        <taxon>Pezizomycotina</taxon>
        <taxon>Pezizomycetes</taxon>
        <taxon>Pezizales</taxon>
        <taxon>Tuberaceae</taxon>
        <taxon>Tuber</taxon>
    </lineage>
</organism>
<reference evidence="7 8" key="1">
    <citation type="journal article" date="2010" name="Nature">
        <title>Perigord black truffle genome uncovers evolutionary origins and mechanisms of symbiosis.</title>
        <authorList>
            <person name="Martin F."/>
            <person name="Kohler A."/>
            <person name="Murat C."/>
            <person name="Balestrini R."/>
            <person name="Coutinho P.M."/>
            <person name="Jaillon O."/>
            <person name="Montanini B."/>
            <person name="Morin E."/>
            <person name="Noel B."/>
            <person name="Percudani R."/>
            <person name="Porcel B."/>
            <person name="Rubini A."/>
            <person name="Amicucci A."/>
            <person name="Amselem J."/>
            <person name="Anthouard V."/>
            <person name="Arcioni S."/>
            <person name="Artiguenave F."/>
            <person name="Aury J.M."/>
            <person name="Ballario P."/>
            <person name="Bolchi A."/>
            <person name="Brenna A."/>
            <person name="Brun A."/>
            <person name="Buee M."/>
            <person name="Cantarel B."/>
            <person name="Chevalier G."/>
            <person name="Couloux A."/>
            <person name="Da Silva C."/>
            <person name="Denoeud F."/>
            <person name="Duplessis S."/>
            <person name="Ghignone S."/>
            <person name="Hilselberger B."/>
            <person name="Iotti M."/>
            <person name="Marcais B."/>
            <person name="Mello A."/>
            <person name="Miranda M."/>
            <person name="Pacioni G."/>
            <person name="Quesneville H."/>
            <person name="Riccioni C."/>
            <person name="Ruotolo R."/>
            <person name="Splivallo R."/>
            <person name="Stocchi V."/>
            <person name="Tisserant E."/>
            <person name="Viscomi A.R."/>
            <person name="Zambonelli A."/>
            <person name="Zampieri E."/>
            <person name="Henrissat B."/>
            <person name="Lebrun M.H."/>
            <person name="Paolocci F."/>
            <person name="Bonfante P."/>
            <person name="Ottonello S."/>
            <person name="Wincker P."/>
        </authorList>
    </citation>
    <scope>NUCLEOTIDE SEQUENCE [LARGE SCALE GENOMIC DNA]</scope>
    <source>
        <strain evidence="7 8">Mel28</strain>
    </source>
</reference>